<evidence type="ECO:0000259" key="2">
    <source>
        <dbReference type="Pfam" id="PF10882"/>
    </source>
</evidence>
<evidence type="ECO:0000313" key="3">
    <source>
        <dbReference type="EMBL" id="HIR54537.1"/>
    </source>
</evidence>
<feature type="transmembrane region" description="Helical" evidence="1">
    <location>
        <begin position="173"/>
        <end position="193"/>
    </location>
</feature>
<name>A0A9D1DKH3_9FIRM</name>
<dbReference type="InterPro" id="IPR027783">
    <property type="entry name" value="Bacterial_PH-related"/>
</dbReference>
<dbReference type="AlphaFoldDB" id="A0A9D1DKH3"/>
<proteinExistence type="predicted"/>
<dbReference type="Proteomes" id="UP000824238">
    <property type="component" value="Unassembled WGS sequence"/>
</dbReference>
<dbReference type="Pfam" id="PF10882">
    <property type="entry name" value="bPH_5"/>
    <property type="match status" value="1"/>
</dbReference>
<keyword evidence="1" id="KW-0812">Transmembrane</keyword>
<gene>
    <name evidence="3" type="ORF">IAD36_02905</name>
</gene>
<sequence length="464" mass="52526">MSDLGATIFLLVCCYPVLPIMAAVMANEAKVKKNIAIGCTLPLTAQQDPRVQEICREYKKRVWRWFFIMTAALIPALLLPRFSLALAYMFIWMLAAIAPSFVLFARYNGRLRALKKENGWLSPYGGTVVAADLGAKPEELGKPLSRWLFIPPLLVSLIPCALAMASGNEGERMGGLILGLTFALCCLMSLFFYPLVFRQRPDVVDSDSRVNAALTRVRRYNWGKTWIAMSWLSALLALGFWFLRESVFWLMLLTLAYTAGMLYFALRAEFAVRRAQERLPRESGVRDYVDEDQYWIWGLFYCNPDDRRTLINDRTGMGMGMNLAKPAGKITMGLVALILVIGVPLAAVWLVAIDFTPRGARIENGELYFQHFTERYEIPLDEISETELLYELPRAARVAGTGMDTLCEGRFDVEGYENVRISLDPGQDCYIVVLTDEGLTRIFNLMTREETEAFYAELLRALPE</sequence>
<feature type="transmembrane region" description="Helical" evidence="1">
    <location>
        <begin position="6"/>
        <end position="26"/>
    </location>
</feature>
<protein>
    <recommendedName>
        <fullName evidence="2">Bacterial Pleckstrin homology domain-containing protein</fullName>
    </recommendedName>
</protein>
<reference evidence="3" key="1">
    <citation type="submission" date="2020-10" db="EMBL/GenBank/DDBJ databases">
        <authorList>
            <person name="Gilroy R."/>
        </authorList>
    </citation>
    <scope>NUCLEOTIDE SEQUENCE</scope>
    <source>
        <strain evidence="3">ChiGjej3B3-7149</strain>
    </source>
</reference>
<keyword evidence="1" id="KW-1133">Transmembrane helix</keyword>
<feature type="transmembrane region" description="Helical" evidence="1">
    <location>
        <begin position="225"/>
        <end position="242"/>
    </location>
</feature>
<keyword evidence="1" id="KW-0472">Membrane</keyword>
<accession>A0A9D1DKH3</accession>
<evidence type="ECO:0000313" key="4">
    <source>
        <dbReference type="Proteomes" id="UP000824238"/>
    </source>
</evidence>
<feature type="transmembrane region" description="Helical" evidence="1">
    <location>
        <begin position="147"/>
        <end position="167"/>
    </location>
</feature>
<dbReference type="EMBL" id="DVHH01000075">
    <property type="protein sequence ID" value="HIR54537.1"/>
    <property type="molecule type" value="Genomic_DNA"/>
</dbReference>
<feature type="transmembrane region" description="Helical" evidence="1">
    <location>
        <begin position="85"/>
        <end position="105"/>
    </location>
</feature>
<feature type="transmembrane region" description="Helical" evidence="1">
    <location>
        <begin position="330"/>
        <end position="352"/>
    </location>
</feature>
<comment type="caution">
    <text evidence="3">The sequence shown here is derived from an EMBL/GenBank/DDBJ whole genome shotgun (WGS) entry which is preliminary data.</text>
</comment>
<reference evidence="3" key="2">
    <citation type="journal article" date="2021" name="PeerJ">
        <title>Extensive microbial diversity within the chicken gut microbiome revealed by metagenomics and culture.</title>
        <authorList>
            <person name="Gilroy R."/>
            <person name="Ravi A."/>
            <person name="Getino M."/>
            <person name="Pursley I."/>
            <person name="Horton D.L."/>
            <person name="Alikhan N.F."/>
            <person name="Baker D."/>
            <person name="Gharbi K."/>
            <person name="Hall N."/>
            <person name="Watson M."/>
            <person name="Adriaenssens E.M."/>
            <person name="Foster-Nyarko E."/>
            <person name="Jarju S."/>
            <person name="Secka A."/>
            <person name="Antonio M."/>
            <person name="Oren A."/>
            <person name="Chaudhuri R.R."/>
            <person name="La Ragione R."/>
            <person name="Hildebrand F."/>
            <person name="Pallen M.J."/>
        </authorList>
    </citation>
    <scope>NUCLEOTIDE SEQUENCE</scope>
    <source>
        <strain evidence="3">ChiGjej3B3-7149</strain>
    </source>
</reference>
<feature type="transmembrane region" description="Helical" evidence="1">
    <location>
        <begin position="62"/>
        <end position="79"/>
    </location>
</feature>
<evidence type="ECO:0000256" key="1">
    <source>
        <dbReference type="SAM" id="Phobius"/>
    </source>
</evidence>
<feature type="transmembrane region" description="Helical" evidence="1">
    <location>
        <begin position="248"/>
        <end position="266"/>
    </location>
</feature>
<feature type="domain" description="Bacterial Pleckstrin homology" evidence="2">
    <location>
        <begin position="361"/>
        <end position="422"/>
    </location>
</feature>
<organism evidence="3 4">
    <name type="scientific">Candidatus Scatomorpha intestinigallinarum</name>
    <dbReference type="NCBI Taxonomy" id="2840923"/>
    <lineage>
        <taxon>Bacteria</taxon>
        <taxon>Bacillati</taxon>
        <taxon>Bacillota</taxon>
        <taxon>Clostridia</taxon>
        <taxon>Eubacteriales</taxon>
        <taxon>Candidatus Scatomorpha</taxon>
    </lineage>
</organism>